<dbReference type="Proteomes" id="UP000095286">
    <property type="component" value="Unplaced"/>
</dbReference>
<dbReference type="WBParaSite" id="RSKR_0000250200.1">
    <property type="protein sequence ID" value="RSKR_0000250200.1"/>
    <property type="gene ID" value="RSKR_0000250200"/>
</dbReference>
<proteinExistence type="predicted"/>
<evidence type="ECO:0000313" key="2">
    <source>
        <dbReference type="WBParaSite" id="RSKR_0000250200.1"/>
    </source>
</evidence>
<protein>
    <submittedName>
        <fullName evidence="2">26S proteasome non-ATPase regulatory subunit 1</fullName>
    </submittedName>
</protein>
<reference evidence="2" key="1">
    <citation type="submission" date="2016-11" db="UniProtKB">
        <authorList>
            <consortium name="WormBaseParasite"/>
        </authorList>
    </citation>
    <scope>IDENTIFICATION</scope>
    <source>
        <strain evidence="2">KR3021</strain>
    </source>
</reference>
<sequence length="959" mass="106955">MTLYLLNQWKAQNYQLQDASSFMIALDSEHYSWADKELIIEAFDDWDVLTPTWFEVANYLETIERLCENVNFKQRHRAALLSSKVAYCLGDYASALALALAAEEKFSLTPRLSSPQNGPQDEQFINKIIETAIDTYKNSRKNSLLVDEKLEKLINRVFETNLKKKDYSFVIGLALETKRLDIIEVTIKRSDDKQVVLADTVRKVIEVEIDSTFKGQVLDLLFKMFSDMAEPDFSSMCQCLIKLEQPSAVAEILSRLCKNEEGILLGYQIAFDLYENASQQFINKIVKAMDSQTSCTLDAEGNTSCKTIIGVDQKIFETLLKILKGEETIKHHMQFLIKNNHTDMLILKQMKDAVRASTTHNAVVVANGIMHLGTTCDDFLRDNLEWISKAINWNKFNAVATLGLIHKGHEERAKKLLDPYLPKGETDQFGFKEGGSLYAYGLIHANHGNPEVTKFLTEELSKGKTSPVRHGASLALGLTNLASHDDKVYAALRDVTFSDEAVAGEAAATAMGLVMCGKIQNSYLKEMIQYVKDTEHDKIQRGLRNGIAIMAYGKGEEADSWINELLEDKSNAVFRQTGVCALAMAYAGTSKASIVRKLLSKVATDPNQDVKRYAVIAIGFVLCNDPEQCISYTAMLVEHFNGHVRYGAAMALGIACAGTGYKEAIALLEPLVQAKENYVRQGAMIALSFILVQQTEATCSKVTEYRKTLAKMTTEKTEDAITRFGAMISQGILDAGGRNVTISLKNKNGHPDMQSIVGTFVFLQHWYWHSYIHFSTLIFRPTCVIGLNKDLKMPATEFRCNAKVSTFAYPPATVEKKKEDLERVETAILSISNKKKGSRSGKFVVKIEPKVPEPEKMEVDKEVVPEKKEPEALTHNIQNPGRCVRLQLKTLSITENSRYTPVKSIVNGGIIMLKDRKPNEAEEIVALVEAGGSSGSADPANLPEEAKPHGTFEIDLSKY</sequence>
<organism evidence="1 2">
    <name type="scientific">Rhabditophanes sp. KR3021</name>
    <dbReference type="NCBI Taxonomy" id="114890"/>
    <lineage>
        <taxon>Eukaryota</taxon>
        <taxon>Metazoa</taxon>
        <taxon>Ecdysozoa</taxon>
        <taxon>Nematoda</taxon>
        <taxon>Chromadorea</taxon>
        <taxon>Rhabditida</taxon>
        <taxon>Tylenchina</taxon>
        <taxon>Panagrolaimomorpha</taxon>
        <taxon>Strongyloidoidea</taxon>
        <taxon>Alloionematidae</taxon>
        <taxon>Rhabditophanes</taxon>
    </lineage>
</organism>
<accession>A0AC35TPB7</accession>
<evidence type="ECO:0000313" key="1">
    <source>
        <dbReference type="Proteomes" id="UP000095286"/>
    </source>
</evidence>
<name>A0AC35TPB7_9BILA</name>